<dbReference type="Pfam" id="PF12146">
    <property type="entry name" value="Hydrolase_4"/>
    <property type="match status" value="1"/>
</dbReference>
<evidence type="ECO:0000313" key="2">
    <source>
        <dbReference type="EMBL" id="KAK1361230.1"/>
    </source>
</evidence>
<dbReference type="Gene3D" id="3.40.50.1820">
    <property type="entry name" value="alpha/beta hydrolase"/>
    <property type="match status" value="1"/>
</dbReference>
<reference evidence="2" key="1">
    <citation type="submission" date="2023-02" db="EMBL/GenBank/DDBJ databases">
        <title>Genome of toxic invasive species Heracleum sosnowskyi carries increased number of genes despite the absence of recent whole-genome duplications.</title>
        <authorList>
            <person name="Schelkunov M."/>
            <person name="Shtratnikova V."/>
            <person name="Makarenko M."/>
            <person name="Klepikova A."/>
            <person name="Omelchenko D."/>
            <person name="Novikova G."/>
            <person name="Obukhova E."/>
            <person name="Bogdanov V."/>
            <person name="Penin A."/>
            <person name="Logacheva M."/>
        </authorList>
    </citation>
    <scope>NUCLEOTIDE SEQUENCE</scope>
    <source>
        <strain evidence="2">Hsosn_3</strain>
        <tissue evidence="2">Leaf</tissue>
    </source>
</reference>
<dbReference type="FunFam" id="3.40.50.1820:FF:000117">
    <property type="entry name" value="Monoglyceride lipase, putative"/>
    <property type="match status" value="1"/>
</dbReference>
<dbReference type="SUPFAM" id="SSF53474">
    <property type="entry name" value="alpha/beta-Hydrolases"/>
    <property type="match status" value="1"/>
</dbReference>
<dbReference type="AlphaFoldDB" id="A0AAD8M425"/>
<protein>
    <submittedName>
        <fullName evidence="2">Monoacylglycerol lipase-like</fullName>
    </submittedName>
</protein>
<proteinExistence type="predicted"/>
<dbReference type="InterPro" id="IPR029058">
    <property type="entry name" value="AB_hydrolase_fold"/>
</dbReference>
<comment type="caution">
    <text evidence="2">The sequence shown here is derived from an EMBL/GenBank/DDBJ whole genome shotgun (WGS) entry which is preliminary data.</text>
</comment>
<gene>
    <name evidence="2" type="ORF">POM88_045704</name>
</gene>
<accession>A0AAD8M425</accession>
<dbReference type="InterPro" id="IPR022742">
    <property type="entry name" value="Hydrolase_4"/>
</dbReference>
<evidence type="ECO:0000259" key="1">
    <source>
        <dbReference type="Pfam" id="PF12146"/>
    </source>
</evidence>
<keyword evidence="3" id="KW-1185">Reference proteome</keyword>
<dbReference type="Proteomes" id="UP001237642">
    <property type="component" value="Unassembled WGS sequence"/>
</dbReference>
<feature type="domain" description="Serine aminopeptidase S33" evidence="1">
    <location>
        <begin position="115"/>
        <end position="353"/>
    </location>
</feature>
<name>A0AAD8M425_9APIA</name>
<reference evidence="2" key="2">
    <citation type="submission" date="2023-05" db="EMBL/GenBank/DDBJ databases">
        <authorList>
            <person name="Schelkunov M.I."/>
        </authorList>
    </citation>
    <scope>NUCLEOTIDE SEQUENCE</scope>
    <source>
        <strain evidence="2">Hsosn_3</strain>
        <tissue evidence="2">Leaf</tissue>
    </source>
</reference>
<dbReference type="PANTHER" id="PTHR11614">
    <property type="entry name" value="PHOSPHOLIPASE-RELATED"/>
    <property type="match status" value="1"/>
</dbReference>
<dbReference type="EMBL" id="JAUIZM010000010">
    <property type="protein sequence ID" value="KAK1361230.1"/>
    <property type="molecule type" value="Genomic_DNA"/>
</dbReference>
<dbReference type="InterPro" id="IPR051044">
    <property type="entry name" value="MAG_DAG_Lipase"/>
</dbReference>
<sequence length="371" mass="41031">MICLGTPPLKPEILISDHLGWHTQTPKLTKILAFPAKKNRPLSLNITAAAEKTRNFKGKNKEMEVADRRALAIKRVKEEAAACEDCLRDFSLFTTNVRGDSTTLFTQSWTPVSVKVRGVIVLLHGLNEHSGRYGDFAKQLNANGFKVIGIDWIGHGGSDGLHAYVQSLDDAVLDVKLFMEKVLAESTGLPCFCFGHSTGAAVILKAVLDPVIETHITGVVVTSPAIGIKPAHPVFPVLAPIFSLLLPKYQLSAANKKGVVVCRDPEALLVKYSDPLVYTGFVRVRTGYEILRITSYLKRNLSRLRVPFLVLHGAADTVTDPEGSHKLYEEASSTDKSIKLYPGLVHDLLFEPEREEVTQDIIEWLNNRMQR</sequence>
<organism evidence="2 3">
    <name type="scientific">Heracleum sosnowskyi</name>
    <dbReference type="NCBI Taxonomy" id="360622"/>
    <lineage>
        <taxon>Eukaryota</taxon>
        <taxon>Viridiplantae</taxon>
        <taxon>Streptophyta</taxon>
        <taxon>Embryophyta</taxon>
        <taxon>Tracheophyta</taxon>
        <taxon>Spermatophyta</taxon>
        <taxon>Magnoliopsida</taxon>
        <taxon>eudicotyledons</taxon>
        <taxon>Gunneridae</taxon>
        <taxon>Pentapetalae</taxon>
        <taxon>asterids</taxon>
        <taxon>campanulids</taxon>
        <taxon>Apiales</taxon>
        <taxon>Apiaceae</taxon>
        <taxon>Apioideae</taxon>
        <taxon>apioid superclade</taxon>
        <taxon>Tordylieae</taxon>
        <taxon>Tordyliinae</taxon>
        <taxon>Heracleum</taxon>
    </lineage>
</organism>
<evidence type="ECO:0000313" key="3">
    <source>
        <dbReference type="Proteomes" id="UP001237642"/>
    </source>
</evidence>